<organism evidence="1 2">
    <name type="scientific">Fulvitalea axinellae</name>
    <dbReference type="NCBI Taxonomy" id="1182444"/>
    <lineage>
        <taxon>Bacteria</taxon>
        <taxon>Pseudomonadati</taxon>
        <taxon>Bacteroidota</taxon>
        <taxon>Cytophagia</taxon>
        <taxon>Cytophagales</taxon>
        <taxon>Persicobacteraceae</taxon>
        <taxon>Fulvitalea</taxon>
    </lineage>
</organism>
<evidence type="ECO:0000313" key="1">
    <source>
        <dbReference type="EMBL" id="BDD11071.1"/>
    </source>
</evidence>
<dbReference type="Proteomes" id="UP001348817">
    <property type="component" value="Chromosome"/>
</dbReference>
<dbReference type="EMBL" id="AP025314">
    <property type="protein sequence ID" value="BDD11071.1"/>
    <property type="molecule type" value="Genomic_DNA"/>
</dbReference>
<dbReference type="RefSeq" id="WP_338392590.1">
    <property type="nucleotide sequence ID" value="NZ_AP025314.1"/>
</dbReference>
<protein>
    <submittedName>
        <fullName evidence="1">Uncharacterized protein</fullName>
    </submittedName>
</protein>
<gene>
    <name evidence="1" type="ORF">FUAX_35030</name>
</gene>
<reference evidence="1 2" key="1">
    <citation type="submission" date="2021-12" db="EMBL/GenBank/DDBJ databases">
        <title>Genome sequencing of bacteria with rrn-lacking chromosome and rrn-plasmid.</title>
        <authorList>
            <person name="Anda M."/>
            <person name="Iwasaki W."/>
        </authorList>
    </citation>
    <scope>NUCLEOTIDE SEQUENCE [LARGE SCALE GENOMIC DNA]</scope>
    <source>
        <strain evidence="1 2">DSM 100852</strain>
    </source>
</reference>
<sequence>MRSIYRIVSIENDGIVLDFGEGLVAKSTRIIVPRFAREGDYIKRCEHNYFDVVDIDGNYIYRGGEVSEDSFTYSVKDDGIDDI</sequence>
<keyword evidence="2" id="KW-1185">Reference proteome</keyword>
<dbReference type="KEGG" id="fax:FUAX_35030"/>
<name>A0AAU9CPK9_9BACT</name>
<proteinExistence type="predicted"/>
<dbReference type="AlphaFoldDB" id="A0AAU9CPK9"/>
<evidence type="ECO:0000313" key="2">
    <source>
        <dbReference type="Proteomes" id="UP001348817"/>
    </source>
</evidence>
<accession>A0AAU9CPK9</accession>